<proteinExistence type="predicted"/>
<protein>
    <submittedName>
        <fullName evidence="1">Uncharacterized protein</fullName>
    </submittedName>
</protein>
<dbReference type="PANTHER" id="PTHR34129">
    <property type="entry name" value="BLR1139 PROTEIN"/>
    <property type="match status" value="1"/>
</dbReference>
<dbReference type="Proteomes" id="UP001168098">
    <property type="component" value="Unassembled WGS sequence"/>
</dbReference>
<dbReference type="SUPFAM" id="SSF56399">
    <property type="entry name" value="ADP-ribosylation"/>
    <property type="match status" value="1"/>
</dbReference>
<dbReference type="Pfam" id="PF06108">
    <property type="entry name" value="DUF952"/>
    <property type="match status" value="1"/>
</dbReference>
<evidence type="ECO:0000313" key="1">
    <source>
        <dbReference type="EMBL" id="KAJ9696739.1"/>
    </source>
</evidence>
<reference evidence="1 2" key="1">
    <citation type="journal article" date="2023" name="BMC Biotechnol.">
        <title>Vitis rotundifolia cv Carlos genome sequencing.</title>
        <authorList>
            <person name="Huff M."/>
            <person name="Hulse-Kemp A."/>
            <person name="Scheffler B."/>
            <person name="Youngblood R."/>
            <person name="Simpson S."/>
            <person name="Babiker E."/>
            <person name="Staton M."/>
        </authorList>
    </citation>
    <scope>NUCLEOTIDE SEQUENCE [LARGE SCALE GENOMIC DNA]</scope>
    <source>
        <tissue evidence="1">Leaf</tissue>
    </source>
</reference>
<keyword evidence="2" id="KW-1185">Reference proteome</keyword>
<dbReference type="Gene3D" id="3.20.170.20">
    <property type="entry name" value="Protein of unknown function DUF952"/>
    <property type="match status" value="1"/>
</dbReference>
<organism evidence="1 2">
    <name type="scientific">Vitis rotundifolia</name>
    <name type="common">Muscadine grape</name>
    <dbReference type="NCBI Taxonomy" id="103349"/>
    <lineage>
        <taxon>Eukaryota</taxon>
        <taxon>Viridiplantae</taxon>
        <taxon>Streptophyta</taxon>
        <taxon>Embryophyta</taxon>
        <taxon>Tracheophyta</taxon>
        <taxon>Spermatophyta</taxon>
        <taxon>Magnoliopsida</taxon>
        <taxon>eudicotyledons</taxon>
        <taxon>Gunneridae</taxon>
        <taxon>Pentapetalae</taxon>
        <taxon>rosids</taxon>
        <taxon>Vitales</taxon>
        <taxon>Vitaceae</taxon>
        <taxon>Viteae</taxon>
        <taxon>Vitis</taxon>
    </lineage>
</organism>
<accession>A0AA38ZX97</accession>
<gene>
    <name evidence="1" type="ORF">PVL29_008785</name>
</gene>
<dbReference type="InterPro" id="IPR009297">
    <property type="entry name" value="DUF952"/>
</dbReference>
<comment type="caution">
    <text evidence="1">The sequence shown here is derived from an EMBL/GenBank/DDBJ whole genome shotgun (WGS) entry which is preliminary data.</text>
</comment>
<dbReference type="AlphaFoldDB" id="A0AA38ZX97"/>
<name>A0AA38ZX97_VITRO</name>
<evidence type="ECO:0000313" key="2">
    <source>
        <dbReference type="Proteomes" id="UP001168098"/>
    </source>
</evidence>
<dbReference type="PANTHER" id="PTHR34129:SF1">
    <property type="entry name" value="DUF952 DOMAIN-CONTAINING PROTEIN"/>
    <property type="match status" value="1"/>
</dbReference>
<sequence length="129" mass="14504">MAAQEQEKEAEEFVYRISTAQEWEELQKAGACYGGQLDKSTGCIHLSNLHQVQSTLQNFFLKTQAELYLLQVDSKKLGDGLIYERVDECNVFPHLYGPSRSFIPLPLDAVTKAEKITLSDGKFSCSLLN</sequence>
<dbReference type="EMBL" id="JARBHA010000007">
    <property type="protein sequence ID" value="KAJ9696739.1"/>
    <property type="molecule type" value="Genomic_DNA"/>
</dbReference>